<name>C5B699_METEA</name>
<geneLocation type="plasmid" evidence="1 2">
    <name>megaplasmid</name>
</geneLocation>
<gene>
    <name evidence="1" type="ordered locus">MexAM1_META2p1229</name>
</gene>
<keyword evidence="1" id="KW-0614">Plasmid</keyword>
<evidence type="ECO:0000313" key="2">
    <source>
        <dbReference type="Proteomes" id="UP000009081"/>
    </source>
</evidence>
<evidence type="ECO:0000313" key="1">
    <source>
        <dbReference type="EMBL" id="ACS43981.1"/>
    </source>
</evidence>
<protein>
    <submittedName>
        <fullName evidence="1">Uncharacterized protein</fullName>
    </submittedName>
</protein>
<accession>C5B699</accession>
<organism evidence="1 2">
    <name type="scientific">Methylorubrum extorquens (strain ATCC 14718 / DSM 1338 / JCM 2805 / NCIMB 9133 / AM1)</name>
    <name type="common">Methylobacterium extorquens</name>
    <dbReference type="NCBI Taxonomy" id="272630"/>
    <lineage>
        <taxon>Bacteria</taxon>
        <taxon>Pseudomonadati</taxon>
        <taxon>Pseudomonadota</taxon>
        <taxon>Alphaproteobacteria</taxon>
        <taxon>Hyphomicrobiales</taxon>
        <taxon>Methylobacteriaceae</taxon>
        <taxon>Methylorubrum</taxon>
    </lineage>
</organism>
<dbReference type="Proteomes" id="UP000009081">
    <property type="component" value="Plasmid megaplasmid"/>
</dbReference>
<reference evidence="1 2" key="1">
    <citation type="journal article" date="2009" name="PLoS ONE">
        <title>Methylobacterium genome sequences: a reference blueprint to investigate microbial metabolism of C1 compounds from natural and industrial sources.</title>
        <authorList>
            <person name="Vuilleumier S."/>
            <person name="Chistoserdova L."/>
            <person name="Lee M.-C."/>
            <person name="Bringel F."/>
            <person name="Lajus A."/>
            <person name="Zhou Y."/>
            <person name="Gourion B."/>
            <person name="Barbe V."/>
            <person name="Chang J."/>
            <person name="Cruveiller S."/>
            <person name="Dossat C."/>
            <person name="Gillett W."/>
            <person name="Gruffaz C."/>
            <person name="Haugen E."/>
            <person name="Hourcade E."/>
            <person name="Levy R."/>
            <person name="Mangenot S."/>
            <person name="Muller E."/>
            <person name="Nadalig T."/>
            <person name="Pagni M."/>
            <person name="Penny C."/>
            <person name="Peyraud R."/>
            <person name="Robinson D.G."/>
            <person name="Roche D."/>
            <person name="Rouy Z."/>
            <person name="Saenampechek C."/>
            <person name="Salvignol G."/>
            <person name="Vallenet D."/>
            <person name="Wu Z."/>
            <person name="Marx C.J."/>
            <person name="Vorholt J.A."/>
            <person name="Olson M.V."/>
            <person name="Kaul R."/>
            <person name="Weissenbach J."/>
            <person name="Medigue C."/>
            <person name="Lidstrom M.E."/>
        </authorList>
    </citation>
    <scope>NUCLEOTIDE SEQUENCE [LARGE SCALE GENOMIC DNA]</scope>
    <source>
        <strain evidence="2">ATCC 14718 / DSM 1338 / JCM 2805 / NCIMB 9133 / AM1</strain>
    </source>
</reference>
<keyword evidence="2" id="KW-1185">Reference proteome</keyword>
<dbReference type="EMBL" id="CP001511">
    <property type="protein sequence ID" value="ACS43981.1"/>
    <property type="molecule type" value="Genomic_DNA"/>
</dbReference>
<proteinExistence type="predicted"/>
<dbReference type="HOGENOM" id="CLU_3201896_0_0_5"/>
<dbReference type="AlphaFoldDB" id="C5B699"/>
<dbReference type="KEGG" id="mea:Mex_2p1229"/>
<sequence length="45" mass="5083">MSLESRYKRREYHPDRMHGGTLHGAAQTYNLSCFHVSFGGAVRTG</sequence>